<organism evidence="1 2">
    <name type="scientific">Oxobacter pfennigii</name>
    <dbReference type="NCBI Taxonomy" id="36849"/>
    <lineage>
        <taxon>Bacteria</taxon>
        <taxon>Bacillati</taxon>
        <taxon>Bacillota</taxon>
        <taxon>Clostridia</taxon>
        <taxon>Eubacteriales</taxon>
        <taxon>Clostridiaceae</taxon>
        <taxon>Oxobacter</taxon>
    </lineage>
</organism>
<dbReference type="RefSeq" id="WP_054873172.1">
    <property type="nucleotide sequence ID" value="NZ_LKET01000001.1"/>
</dbReference>
<dbReference type="Proteomes" id="UP000050326">
    <property type="component" value="Unassembled WGS sequence"/>
</dbReference>
<name>A0A0P8Z2M9_9CLOT</name>
<dbReference type="OrthoDB" id="9808061at2"/>
<protein>
    <recommendedName>
        <fullName evidence="3">Transposase</fullName>
    </recommendedName>
</protein>
<evidence type="ECO:0000313" key="2">
    <source>
        <dbReference type="Proteomes" id="UP000050326"/>
    </source>
</evidence>
<dbReference type="AlphaFoldDB" id="A0A0P8Z2M9"/>
<evidence type="ECO:0008006" key="3">
    <source>
        <dbReference type="Google" id="ProtNLM"/>
    </source>
</evidence>
<accession>A0A0P8Z2M9</accession>
<comment type="caution">
    <text evidence="1">The sequence shown here is derived from an EMBL/GenBank/DDBJ whole genome shotgun (WGS) entry which is preliminary data.</text>
</comment>
<proteinExistence type="predicted"/>
<keyword evidence="2" id="KW-1185">Reference proteome</keyword>
<gene>
    <name evidence="1" type="ORF">OXPF_00030</name>
</gene>
<reference evidence="1 2" key="1">
    <citation type="submission" date="2015-09" db="EMBL/GenBank/DDBJ databases">
        <title>Genome sequence of Oxobacter pfennigii DSM 3222.</title>
        <authorList>
            <person name="Poehlein A."/>
            <person name="Bengelsdorf F.R."/>
            <person name="Schiel-Bengelsdorf B."/>
            <person name="Duerre P."/>
            <person name="Daniel R."/>
        </authorList>
    </citation>
    <scope>NUCLEOTIDE SEQUENCE [LARGE SCALE GENOMIC DNA]</scope>
    <source>
        <strain evidence="1 2">DSM 3222</strain>
    </source>
</reference>
<dbReference type="EMBL" id="LKET01000001">
    <property type="protein sequence ID" value="KPU46391.1"/>
    <property type="molecule type" value="Genomic_DNA"/>
</dbReference>
<evidence type="ECO:0000313" key="1">
    <source>
        <dbReference type="EMBL" id="KPU46391.1"/>
    </source>
</evidence>
<sequence length="119" mass="13794">MDKITHEMRLMQWKPIISECRSSGMTIKSWCLQNNVNEKLFYYWQRRVREDAYEVIKKAQFNNKPNFIELPVPAADYSGKASPFTADMIIHIGNSVLELSNTVSEELLLKVLKAISDVK</sequence>
<dbReference type="NCBIfam" id="NF047593">
    <property type="entry name" value="IS66_ISAeme5_TnpA"/>
    <property type="match status" value="1"/>
</dbReference>
<dbReference type="STRING" id="36849.OXPF_00030"/>